<organism evidence="10 11">
    <name type="scientific">Rasamsonia emersonii (strain ATCC 16479 / CBS 393.64 / IMI 116815)</name>
    <dbReference type="NCBI Taxonomy" id="1408163"/>
    <lineage>
        <taxon>Eukaryota</taxon>
        <taxon>Fungi</taxon>
        <taxon>Dikarya</taxon>
        <taxon>Ascomycota</taxon>
        <taxon>Pezizomycotina</taxon>
        <taxon>Eurotiomycetes</taxon>
        <taxon>Eurotiomycetidae</taxon>
        <taxon>Eurotiales</taxon>
        <taxon>Trichocomaceae</taxon>
        <taxon>Rasamsonia</taxon>
    </lineage>
</organism>
<dbReference type="RefSeq" id="XP_013329725.1">
    <property type="nucleotide sequence ID" value="XM_013474271.1"/>
</dbReference>
<dbReference type="InterPro" id="IPR031633">
    <property type="entry name" value="SLD5_C"/>
</dbReference>
<dbReference type="CDD" id="cd21692">
    <property type="entry name" value="GINS_B_Sld5"/>
    <property type="match status" value="1"/>
</dbReference>
<sequence length="266" mass="29893">MDIDDILASVDRDDVASPELTALDHQQLTRLWVAERAVSELLPWPGALMERMMERVRKQIEIIEDLTASSYDPANNNGSTNNQTLNLKLSILQTDLSRTQYLIRSLLRQRLAKLTKHSMHYLMLISPPSSQSQSQSSPSQHQLTEDTIPNPSGVADPSPLSREEASFLYSHQTLLASHYSASFLSAFPPQLRRLDDNAGGTSMVQGPDTKEVVFVRCLVDEVTVVVPPDDTLNEEMYGTTMRMGEVWVARWEGVKKAWERGEVEVL</sequence>
<dbReference type="CDD" id="cd11711">
    <property type="entry name" value="GINS_A_Sld5"/>
    <property type="match status" value="1"/>
</dbReference>
<dbReference type="InterPro" id="IPR038749">
    <property type="entry name" value="Sld5_GINS_A"/>
</dbReference>
<evidence type="ECO:0000256" key="1">
    <source>
        <dbReference type="ARBA" id="ARBA00004123"/>
    </source>
</evidence>
<evidence type="ECO:0000256" key="5">
    <source>
        <dbReference type="ARBA" id="ARBA00023242"/>
    </source>
</evidence>
<evidence type="ECO:0000256" key="2">
    <source>
        <dbReference type="ARBA" id="ARBA00008187"/>
    </source>
</evidence>
<comment type="similarity">
    <text evidence="2 6">Belongs to the GINS4/SLD5 family.</text>
</comment>
<dbReference type="GeneID" id="25315190"/>
<reference evidence="10 11" key="1">
    <citation type="submission" date="2015-04" db="EMBL/GenBank/DDBJ databases">
        <authorList>
            <person name="Heijne W.H."/>
            <person name="Fedorova N.D."/>
            <person name="Nierman W.C."/>
            <person name="Vollebregt A.W."/>
            <person name="Zhao Z."/>
            <person name="Wu L."/>
            <person name="Kumar M."/>
            <person name="Stam H."/>
            <person name="van den Berg M.A."/>
            <person name="Pel H.J."/>
        </authorList>
    </citation>
    <scope>NUCLEOTIDE SEQUENCE [LARGE SCALE GENOMIC DNA]</scope>
    <source>
        <strain evidence="10 11">CBS 393.64</strain>
    </source>
</reference>
<evidence type="ECO:0000256" key="4">
    <source>
        <dbReference type="ARBA" id="ARBA00022705"/>
    </source>
</evidence>
<dbReference type="Proteomes" id="UP000053958">
    <property type="component" value="Unassembled WGS sequence"/>
</dbReference>
<proteinExistence type="inferred from homology"/>
<dbReference type="AlphaFoldDB" id="A0A0F4YZP3"/>
<dbReference type="GO" id="GO:0000811">
    <property type="term" value="C:GINS complex"/>
    <property type="evidence" value="ECO:0007669"/>
    <property type="project" value="UniProtKB-UniRule"/>
</dbReference>
<dbReference type="InterPro" id="IPR036224">
    <property type="entry name" value="GINS_bundle-like_dom_sf"/>
</dbReference>
<evidence type="ECO:0000313" key="11">
    <source>
        <dbReference type="Proteomes" id="UP000053958"/>
    </source>
</evidence>
<name>A0A0F4YZP3_RASE3</name>
<comment type="subcellular location">
    <subcellularLocation>
        <location evidence="1 6">Nucleus</location>
    </subcellularLocation>
</comment>
<dbReference type="InterPro" id="IPR021151">
    <property type="entry name" value="GINS_A"/>
</dbReference>
<dbReference type="STRING" id="1408163.A0A0F4YZP3"/>
<dbReference type="OrthoDB" id="338231at2759"/>
<protein>
    <recommendedName>
        <fullName evidence="3 6">DNA replication complex GINS protein SLD5</fullName>
    </recommendedName>
</protein>
<keyword evidence="5 6" id="KW-0539">Nucleus</keyword>
<feature type="compositionally biased region" description="Low complexity" evidence="7">
    <location>
        <begin position="127"/>
        <end position="140"/>
    </location>
</feature>
<dbReference type="PANTHER" id="PTHR21206">
    <property type="entry name" value="SLD5 PROTEIN"/>
    <property type="match status" value="1"/>
</dbReference>
<comment type="function">
    <text evidence="6">The GINS complex plays an essential role in the initiation of DNA replication.</text>
</comment>
<feature type="compositionally biased region" description="Polar residues" evidence="7">
    <location>
        <begin position="141"/>
        <end position="150"/>
    </location>
</feature>
<accession>A0A0F4YZP3</accession>
<dbReference type="GO" id="GO:0006261">
    <property type="term" value="P:DNA-templated DNA replication"/>
    <property type="evidence" value="ECO:0007669"/>
    <property type="project" value="InterPro"/>
</dbReference>
<keyword evidence="11" id="KW-1185">Reference proteome</keyword>
<dbReference type="EMBL" id="LASV01000111">
    <property type="protein sequence ID" value="KKA23113.1"/>
    <property type="molecule type" value="Genomic_DNA"/>
</dbReference>
<dbReference type="Pfam" id="PF05916">
    <property type="entry name" value="Sld5"/>
    <property type="match status" value="1"/>
</dbReference>
<comment type="caution">
    <text evidence="10">The sequence shown here is derived from an EMBL/GenBank/DDBJ whole genome shotgun (WGS) entry which is preliminary data.</text>
</comment>
<evidence type="ECO:0000256" key="3">
    <source>
        <dbReference type="ARBA" id="ARBA00014804"/>
    </source>
</evidence>
<dbReference type="Pfam" id="PF16922">
    <property type="entry name" value="SLD5_C"/>
    <property type="match status" value="1"/>
</dbReference>
<feature type="region of interest" description="Disordered" evidence="7">
    <location>
        <begin position="127"/>
        <end position="161"/>
    </location>
</feature>
<evidence type="ECO:0000256" key="6">
    <source>
        <dbReference type="PIRNR" id="PIRNR007764"/>
    </source>
</evidence>
<evidence type="ECO:0000259" key="8">
    <source>
        <dbReference type="Pfam" id="PF05916"/>
    </source>
</evidence>
<gene>
    <name evidence="10" type="ORF">T310_2839</name>
</gene>
<dbReference type="InterPro" id="IPR008591">
    <property type="entry name" value="GINS_Sld5"/>
</dbReference>
<evidence type="ECO:0000259" key="9">
    <source>
        <dbReference type="Pfam" id="PF16922"/>
    </source>
</evidence>
<keyword evidence="4 6" id="KW-0235">DNA replication</keyword>
<dbReference type="GO" id="GO:0000727">
    <property type="term" value="P:double-strand break repair via break-induced replication"/>
    <property type="evidence" value="ECO:0007669"/>
    <property type="project" value="TreeGrafter"/>
</dbReference>
<dbReference type="Gene3D" id="1.20.58.1030">
    <property type="match status" value="1"/>
</dbReference>
<evidence type="ECO:0000313" key="10">
    <source>
        <dbReference type="EMBL" id="KKA23113.1"/>
    </source>
</evidence>
<feature type="domain" description="GINS subunit" evidence="8">
    <location>
        <begin position="63"/>
        <end position="181"/>
    </location>
</feature>
<dbReference type="PANTHER" id="PTHR21206:SF0">
    <property type="entry name" value="DNA REPLICATION COMPLEX GINS PROTEIN SLD5"/>
    <property type="match status" value="1"/>
</dbReference>
<dbReference type="SUPFAM" id="SSF158573">
    <property type="entry name" value="GINS helical bundle-like"/>
    <property type="match status" value="1"/>
</dbReference>
<feature type="domain" description="DNA replication complex GINS protein SLD5 C-terminal" evidence="9">
    <location>
        <begin position="207"/>
        <end position="265"/>
    </location>
</feature>
<evidence type="ECO:0000256" key="7">
    <source>
        <dbReference type="SAM" id="MobiDB-lite"/>
    </source>
</evidence>
<dbReference type="PIRSF" id="PIRSF007764">
    <property type="entry name" value="Sld5"/>
    <property type="match status" value="1"/>
</dbReference>